<keyword evidence="5 7" id="KW-0472">Membrane</keyword>
<dbReference type="PROSITE" id="PS50267">
    <property type="entry name" value="NA_NEUROTRAN_SYMP_3"/>
    <property type="match status" value="1"/>
</dbReference>
<dbReference type="PRINTS" id="PR00176">
    <property type="entry name" value="NANEUSMPORT"/>
</dbReference>
<dbReference type="GO" id="GO:0016020">
    <property type="term" value="C:membrane"/>
    <property type="evidence" value="ECO:0007669"/>
    <property type="project" value="UniProtKB-SubCell"/>
</dbReference>
<gene>
    <name evidence="8" type="ORF">FYJ44_12400</name>
</gene>
<name>A0A6L5XNW0_9BACT</name>
<evidence type="ECO:0000313" key="9">
    <source>
        <dbReference type="Proteomes" id="UP000477488"/>
    </source>
</evidence>
<dbReference type="SUPFAM" id="SSF161070">
    <property type="entry name" value="SNF-like"/>
    <property type="match status" value="1"/>
</dbReference>
<accession>A0A6L5XNW0</accession>
<dbReference type="InterPro" id="IPR047218">
    <property type="entry name" value="YocR/YhdH-like"/>
</dbReference>
<feature type="transmembrane region" description="Helical" evidence="7">
    <location>
        <begin position="146"/>
        <end position="165"/>
    </location>
</feature>
<feature type="transmembrane region" description="Helical" evidence="7">
    <location>
        <begin position="248"/>
        <end position="271"/>
    </location>
</feature>
<evidence type="ECO:0000256" key="1">
    <source>
        <dbReference type="ARBA" id="ARBA00004141"/>
    </source>
</evidence>
<proteinExistence type="inferred from homology"/>
<keyword evidence="3 6" id="KW-0812">Transmembrane</keyword>
<evidence type="ECO:0000256" key="6">
    <source>
        <dbReference type="RuleBase" id="RU003732"/>
    </source>
</evidence>
<comment type="similarity">
    <text evidence="6">Belongs to the sodium:neurotransmitter symporter (SNF) (TC 2.A.22) family.</text>
</comment>
<feature type="transmembrane region" description="Helical" evidence="7">
    <location>
        <begin position="430"/>
        <end position="452"/>
    </location>
</feature>
<feature type="transmembrane region" description="Helical" evidence="7">
    <location>
        <begin position="12"/>
        <end position="31"/>
    </location>
</feature>
<evidence type="ECO:0000256" key="7">
    <source>
        <dbReference type="SAM" id="Phobius"/>
    </source>
</evidence>
<dbReference type="PANTHER" id="PTHR42948:SF1">
    <property type="entry name" value="TRANSPORTER"/>
    <property type="match status" value="1"/>
</dbReference>
<evidence type="ECO:0000256" key="5">
    <source>
        <dbReference type="ARBA" id="ARBA00023136"/>
    </source>
</evidence>
<dbReference type="AlphaFoldDB" id="A0A6L5XNW0"/>
<dbReference type="RefSeq" id="WP_154512624.1">
    <property type="nucleotide sequence ID" value="NZ_VUMH01000014.1"/>
</dbReference>
<dbReference type="InterPro" id="IPR000175">
    <property type="entry name" value="Na/ntran_symport"/>
</dbReference>
<dbReference type="PROSITE" id="PS00610">
    <property type="entry name" value="NA_NEUROTRAN_SYMP_1"/>
    <property type="match status" value="1"/>
</dbReference>
<dbReference type="InterPro" id="IPR037272">
    <property type="entry name" value="SNS_sf"/>
</dbReference>
<dbReference type="EMBL" id="VUMH01000014">
    <property type="protein sequence ID" value="MSS28812.1"/>
    <property type="molecule type" value="Genomic_DNA"/>
</dbReference>
<protein>
    <recommendedName>
        <fullName evidence="6">Transporter</fullName>
    </recommendedName>
</protein>
<feature type="transmembrane region" description="Helical" evidence="7">
    <location>
        <begin position="378"/>
        <end position="403"/>
    </location>
</feature>
<dbReference type="Pfam" id="PF00209">
    <property type="entry name" value="SNF"/>
    <property type="match status" value="2"/>
</dbReference>
<feature type="transmembrane region" description="Helical" evidence="7">
    <location>
        <begin position="344"/>
        <end position="363"/>
    </location>
</feature>
<feature type="transmembrane region" description="Helical" evidence="7">
    <location>
        <begin position="177"/>
        <end position="197"/>
    </location>
</feature>
<dbReference type="Proteomes" id="UP000477488">
    <property type="component" value="Unassembled WGS sequence"/>
</dbReference>
<dbReference type="NCBIfam" id="NF037979">
    <property type="entry name" value="Na_transp"/>
    <property type="match status" value="1"/>
</dbReference>
<comment type="subcellular location">
    <subcellularLocation>
        <location evidence="1">Membrane</location>
        <topology evidence="1">Multi-pass membrane protein</topology>
    </subcellularLocation>
</comment>
<keyword evidence="6" id="KW-0769">Symport</keyword>
<feature type="transmembrane region" description="Helical" evidence="7">
    <location>
        <begin position="43"/>
        <end position="65"/>
    </location>
</feature>
<feature type="transmembrane region" description="Helical" evidence="7">
    <location>
        <begin position="308"/>
        <end position="332"/>
    </location>
</feature>
<dbReference type="CDD" id="cd10336">
    <property type="entry name" value="SLC6sbd_Tyt1-Like"/>
    <property type="match status" value="1"/>
</dbReference>
<evidence type="ECO:0000313" key="8">
    <source>
        <dbReference type="EMBL" id="MSS28812.1"/>
    </source>
</evidence>
<feature type="transmembrane region" description="Helical" evidence="7">
    <location>
        <begin position="217"/>
        <end position="241"/>
    </location>
</feature>
<dbReference type="PANTHER" id="PTHR42948">
    <property type="entry name" value="TRANSPORTER"/>
    <property type="match status" value="1"/>
</dbReference>
<keyword evidence="4 7" id="KW-1133">Transmembrane helix</keyword>
<keyword evidence="2 6" id="KW-0813">Transport</keyword>
<evidence type="ECO:0000256" key="3">
    <source>
        <dbReference type="ARBA" id="ARBA00022692"/>
    </source>
</evidence>
<evidence type="ECO:0000256" key="2">
    <source>
        <dbReference type="ARBA" id="ARBA00022448"/>
    </source>
</evidence>
<comment type="caution">
    <text evidence="8">The sequence shown here is derived from an EMBL/GenBank/DDBJ whole genome shotgun (WGS) entry which is preliminary data.</text>
</comment>
<dbReference type="GO" id="GO:0015293">
    <property type="term" value="F:symporter activity"/>
    <property type="evidence" value="ECO:0007669"/>
    <property type="project" value="UniProtKB-KW"/>
</dbReference>
<evidence type="ECO:0000256" key="4">
    <source>
        <dbReference type="ARBA" id="ARBA00022989"/>
    </source>
</evidence>
<reference evidence="8 9" key="1">
    <citation type="submission" date="2019-09" db="EMBL/GenBank/DDBJ databases">
        <title>In-depth cultivation of the pig gut microbiome towards novel bacterial diversity and tailored functional studies.</title>
        <authorList>
            <person name="Wylensek D."/>
            <person name="Hitch T.C.A."/>
            <person name="Clavel T."/>
        </authorList>
    </citation>
    <scope>NUCLEOTIDE SEQUENCE [LARGE SCALE GENOMIC DNA]</scope>
    <source>
        <strain evidence="8 9">PG-178-WT-4</strain>
    </source>
</reference>
<organism evidence="8 9">
    <name type="scientific">Desulfovibrio porci</name>
    <dbReference type="NCBI Taxonomy" id="2605782"/>
    <lineage>
        <taxon>Bacteria</taxon>
        <taxon>Pseudomonadati</taxon>
        <taxon>Thermodesulfobacteriota</taxon>
        <taxon>Desulfovibrionia</taxon>
        <taxon>Desulfovibrionales</taxon>
        <taxon>Desulfovibrionaceae</taxon>
        <taxon>Desulfovibrio</taxon>
    </lineage>
</organism>
<keyword evidence="9" id="KW-1185">Reference proteome</keyword>
<feature type="transmembrane region" description="Helical" evidence="7">
    <location>
        <begin position="86"/>
        <end position="116"/>
    </location>
</feature>
<sequence length="454" mass="47834">MDHRAAWGSRLGFIMTTAGFAVGLGAIWRFPYMMSKNGGGAFLLVYLLATLVVGVPLFIAEIALGRRTRHGGILGMRRLTPPRSPFRLAGWLGVAAGIGILSYYSVILALLLVYWLKSLGGAFAHGTDPASLAAVFDAASSGVPALGPYVLAAVLLMGLVIRAGLKRGLERACKYLMPVLLLFLGLLAAGSLCLPGSGEGLAWFLKPDFGRINLQMALDALGHTFFAVGIGVSTAFVFGSYLSEKSNIVADALIITGINTAVSILAGLVIFPAMHAFGLNKAAGAGLIFETMPAIFAHMPGGWPLSAVFFFLLIISGFASGLGLVEGVVSALGEVLELGRDTTLALVLSAVLLLSLPTLLSYGEHAPWAGIRLWGRSIFVFIEYMVTALIMPVGALLTSLFVARRFGFAAFAAEANKGAGRLRVTRHWQFFVVIVAPGAVGIILLLGLWASLLK</sequence>